<dbReference type="AlphaFoldDB" id="A0A0F7SMP8"/>
<organism evidence="13">
    <name type="scientific">Phaffia rhodozyma</name>
    <name type="common">Yeast</name>
    <name type="synonym">Xanthophyllomyces dendrorhous</name>
    <dbReference type="NCBI Taxonomy" id="264483"/>
    <lineage>
        <taxon>Eukaryota</taxon>
        <taxon>Fungi</taxon>
        <taxon>Dikarya</taxon>
        <taxon>Basidiomycota</taxon>
        <taxon>Agaricomycotina</taxon>
        <taxon>Tremellomycetes</taxon>
        <taxon>Cystofilobasidiales</taxon>
        <taxon>Mrakiaceae</taxon>
        <taxon>Phaffia</taxon>
    </lineage>
</organism>
<evidence type="ECO:0000256" key="11">
    <source>
        <dbReference type="RuleBase" id="RU368034"/>
    </source>
</evidence>
<evidence type="ECO:0000256" key="12">
    <source>
        <dbReference type="SAM" id="MobiDB-lite"/>
    </source>
</evidence>
<dbReference type="Pfam" id="PF06212">
    <property type="entry name" value="GRIM-19"/>
    <property type="match status" value="1"/>
</dbReference>
<sequence length="143" mass="16185">MEGVKPDGGRSCSLNMSGSSATPIKYRQDMPPPEGFGSIKYKRSLPYKGPSGIAIFGGLGLLMGVGWYRLIGGLRERKELHRENMQSRINLLPFLLAEMDRDMYRRQQASLARERIIMKDVKGWEVGKSPYHTTRYVPPKVLI</sequence>
<feature type="transmembrane region" description="Helical" evidence="11">
    <location>
        <begin position="51"/>
        <end position="71"/>
    </location>
</feature>
<keyword evidence="4 11" id="KW-0679">Respiratory chain</keyword>
<evidence type="ECO:0000256" key="9">
    <source>
        <dbReference type="ARBA" id="ARBA00023128"/>
    </source>
</evidence>
<keyword evidence="10 11" id="KW-0472">Membrane</keyword>
<dbReference type="InterPro" id="IPR009346">
    <property type="entry name" value="GRIM-19"/>
</dbReference>
<keyword evidence="7 11" id="KW-0249">Electron transport</keyword>
<comment type="subcellular location">
    <subcellularLocation>
        <location evidence="1 11">Mitochondrion inner membrane</location>
        <topology evidence="1 11">Single-pass membrane protein</topology>
        <orientation evidence="1 11">Matrix side</orientation>
    </subcellularLocation>
</comment>
<evidence type="ECO:0000256" key="8">
    <source>
        <dbReference type="ARBA" id="ARBA00022989"/>
    </source>
</evidence>
<dbReference type="PANTHER" id="PTHR12966">
    <property type="entry name" value="NADH DEHYDROGENASE UBIQUINONE 1 ALPHA SUBCOMPLEX SUBUNIT 13"/>
    <property type="match status" value="1"/>
</dbReference>
<keyword evidence="9 11" id="KW-0496">Mitochondrion</keyword>
<evidence type="ECO:0000256" key="6">
    <source>
        <dbReference type="ARBA" id="ARBA00022792"/>
    </source>
</evidence>
<name>A0A0F7SMP8_PHARH</name>
<dbReference type="GO" id="GO:0005743">
    <property type="term" value="C:mitochondrial inner membrane"/>
    <property type="evidence" value="ECO:0007669"/>
    <property type="project" value="UniProtKB-SubCell"/>
</dbReference>
<evidence type="ECO:0000256" key="7">
    <source>
        <dbReference type="ARBA" id="ARBA00022982"/>
    </source>
</evidence>
<accession>A0A0F7SMP8</accession>
<evidence type="ECO:0000313" key="13">
    <source>
        <dbReference type="EMBL" id="CDZ98719.1"/>
    </source>
</evidence>
<dbReference type="PANTHER" id="PTHR12966:SF0">
    <property type="entry name" value="NADH DEHYDROGENASE [UBIQUINONE] 1 ALPHA SUBCOMPLEX SUBUNIT 13"/>
    <property type="match status" value="1"/>
</dbReference>
<evidence type="ECO:0000256" key="1">
    <source>
        <dbReference type="ARBA" id="ARBA00004298"/>
    </source>
</evidence>
<comment type="function">
    <text evidence="11">Complex I functions in the transfer of electrons from NADH to the respiratory chain. Accessory subunit of the mitochondrial membrane respiratory chain NADH dehydrogenase (Complex I), that is believed not to be involved in catalysis.</text>
</comment>
<reference evidence="13" key="1">
    <citation type="submission" date="2014-08" db="EMBL/GenBank/DDBJ databases">
        <authorList>
            <person name="Sharma Rahul"/>
            <person name="Thines Marco"/>
        </authorList>
    </citation>
    <scope>NUCLEOTIDE SEQUENCE</scope>
</reference>
<comment type="similarity">
    <text evidence="2 11">Belongs to the complex I NDUFA13 subunit family.</text>
</comment>
<evidence type="ECO:0000256" key="3">
    <source>
        <dbReference type="ARBA" id="ARBA00022448"/>
    </source>
</evidence>
<feature type="compositionally biased region" description="Polar residues" evidence="12">
    <location>
        <begin position="12"/>
        <end position="22"/>
    </location>
</feature>
<keyword evidence="13" id="KW-0830">Ubiquinone</keyword>
<evidence type="ECO:0000256" key="2">
    <source>
        <dbReference type="ARBA" id="ARBA00007312"/>
    </source>
</evidence>
<dbReference type="EMBL" id="LN483345">
    <property type="protein sequence ID" value="CDZ98719.1"/>
    <property type="molecule type" value="Genomic_DNA"/>
</dbReference>
<protein>
    <recommendedName>
        <fullName evidence="11">NADH dehydrogenase [ubiquinone] 1 alpha subcomplex subunit 13</fullName>
    </recommendedName>
</protein>
<feature type="region of interest" description="Disordered" evidence="12">
    <location>
        <begin position="1"/>
        <end position="29"/>
    </location>
</feature>
<proteinExistence type="inferred from homology"/>
<keyword evidence="8 11" id="KW-1133">Transmembrane helix</keyword>
<evidence type="ECO:0000256" key="5">
    <source>
        <dbReference type="ARBA" id="ARBA00022692"/>
    </source>
</evidence>
<evidence type="ECO:0000256" key="4">
    <source>
        <dbReference type="ARBA" id="ARBA00022660"/>
    </source>
</evidence>
<keyword evidence="3 11" id="KW-0813">Transport</keyword>
<dbReference type="GO" id="GO:0045271">
    <property type="term" value="C:respiratory chain complex I"/>
    <property type="evidence" value="ECO:0007669"/>
    <property type="project" value="UniProtKB-UniRule"/>
</dbReference>
<keyword evidence="5 11" id="KW-0812">Transmembrane</keyword>
<keyword evidence="6 11" id="KW-0999">Mitochondrion inner membrane</keyword>
<evidence type="ECO:0000256" key="10">
    <source>
        <dbReference type="ARBA" id="ARBA00023136"/>
    </source>
</evidence>